<protein>
    <submittedName>
        <fullName evidence="2">Uncharacterized protein</fullName>
    </submittedName>
</protein>
<dbReference type="AlphaFoldDB" id="A0AAD6VKP0"/>
<sequence>MDVSMLLCREQGAGVCKCRATGNTKSESLDKGTRRMQEASPPTESATVMKLCVTRAAACPTVACQRLADVARHPLAHAKGPVNNRENIKALCADAVKSSSLAGVGLHVHRLSPTPASLRRGSRSLRATGTPVSVAVSEGGGRAAPFNSYLPQALAPSPLGPRSSLLNPRAHPDHAAPPPLPPPWPATATATASPTTPPARADPPPPGLLRPSLATLQQSKSLVVHGPHRLLAADQRVAMDSAPAGPDMSEFHAHSMPIDGARQDSGQSYVMPSKCLKQTHSIGTGSPYPRGYGYGYTRVTRGLPTGKPVPVPAGTGAQPPRVRYGYGWWPASPRIYPCRCLGRPDFSHPNSVQVCALPVVKQKTQEPAK</sequence>
<evidence type="ECO:0000313" key="2">
    <source>
        <dbReference type="EMBL" id="KAJ7215902.1"/>
    </source>
</evidence>
<proteinExistence type="predicted"/>
<name>A0AAD6VKP0_9AGAR</name>
<keyword evidence="3" id="KW-1185">Reference proteome</keyword>
<comment type="caution">
    <text evidence="2">The sequence shown here is derived from an EMBL/GenBank/DDBJ whole genome shotgun (WGS) entry which is preliminary data.</text>
</comment>
<feature type="compositionally biased region" description="Low complexity" evidence="1">
    <location>
        <begin position="116"/>
        <end position="130"/>
    </location>
</feature>
<organism evidence="2 3">
    <name type="scientific">Mycena pura</name>
    <dbReference type="NCBI Taxonomy" id="153505"/>
    <lineage>
        <taxon>Eukaryota</taxon>
        <taxon>Fungi</taxon>
        <taxon>Dikarya</taxon>
        <taxon>Basidiomycota</taxon>
        <taxon>Agaricomycotina</taxon>
        <taxon>Agaricomycetes</taxon>
        <taxon>Agaricomycetidae</taxon>
        <taxon>Agaricales</taxon>
        <taxon>Marasmiineae</taxon>
        <taxon>Mycenaceae</taxon>
        <taxon>Mycena</taxon>
    </lineage>
</organism>
<evidence type="ECO:0000256" key="1">
    <source>
        <dbReference type="SAM" id="MobiDB-lite"/>
    </source>
</evidence>
<evidence type="ECO:0000313" key="3">
    <source>
        <dbReference type="Proteomes" id="UP001219525"/>
    </source>
</evidence>
<feature type="region of interest" description="Disordered" evidence="1">
    <location>
        <begin position="159"/>
        <end position="207"/>
    </location>
</feature>
<reference evidence="2" key="1">
    <citation type="submission" date="2023-03" db="EMBL/GenBank/DDBJ databases">
        <title>Massive genome expansion in bonnet fungi (Mycena s.s.) driven by repeated elements and novel gene families across ecological guilds.</title>
        <authorList>
            <consortium name="Lawrence Berkeley National Laboratory"/>
            <person name="Harder C.B."/>
            <person name="Miyauchi S."/>
            <person name="Viragh M."/>
            <person name="Kuo A."/>
            <person name="Thoen E."/>
            <person name="Andreopoulos B."/>
            <person name="Lu D."/>
            <person name="Skrede I."/>
            <person name="Drula E."/>
            <person name="Henrissat B."/>
            <person name="Morin E."/>
            <person name="Kohler A."/>
            <person name="Barry K."/>
            <person name="LaButti K."/>
            <person name="Morin E."/>
            <person name="Salamov A."/>
            <person name="Lipzen A."/>
            <person name="Mereny Z."/>
            <person name="Hegedus B."/>
            <person name="Baldrian P."/>
            <person name="Stursova M."/>
            <person name="Weitz H."/>
            <person name="Taylor A."/>
            <person name="Grigoriev I.V."/>
            <person name="Nagy L.G."/>
            <person name="Martin F."/>
            <person name="Kauserud H."/>
        </authorList>
    </citation>
    <scope>NUCLEOTIDE SEQUENCE</scope>
    <source>
        <strain evidence="2">9144</strain>
    </source>
</reference>
<feature type="compositionally biased region" description="Pro residues" evidence="1">
    <location>
        <begin position="195"/>
        <end position="207"/>
    </location>
</feature>
<feature type="region of interest" description="Disordered" evidence="1">
    <location>
        <begin position="115"/>
        <end position="141"/>
    </location>
</feature>
<dbReference type="EMBL" id="JARJCW010000016">
    <property type="protein sequence ID" value="KAJ7215902.1"/>
    <property type="molecule type" value="Genomic_DNA"/>
</dbReference>
<dbReference type="Proteomes" id="UP001219525">
    <property type="component" value="Unassembled WGS sequence"/>
</dbReference>
<feature type="compositionally biased region" description="Pro residues" evidence="1">
    <location>
        <begin position="175"/>
        <end position="185"/>
    </location>
</feature>
<accession>A0AAD6VKP0</accession>
<gene>
    <name evidence="2" type="ORF">GGX14DRAFT_606853</name>
</gene>